<dbReference type="NCBIfam" id="NF010738">
    <property type="entry name" value="PRK14140.1"/>
    <property type="match status" value="1"/>
</dbReference>
<dbReference type="CDD" id="cd00446">
    <property type="entry name" value="GrpE"/>
    <property type="match status" value="1"/>
</dbReference>
<dbReference type="InterPro" id="IPR000740">
    <property type="entry name" value="GrpE"/>
</dbReference>
<dbReference type="Pfam" id="PF01025">
    <property type="entry name" value="GrpE"/>
    <property type="match status" value="1"/>
</dbReference>
<evidence type="ECO:0000313" key="7">
    <source>
        <dbReference type="EMBL" id="GAJ12030.1"/>
    </source>
</evidence>
<keyword evidence="5" id="KW-0346">Stress response</keyword>
<name>X1VRD6_9ZZZZ</name>
<dbReference type="Gene3D" id="3.90.20.20">
    <property type="match status" value="1"/>
</dbReference>
<evidence type="ECO:0000256" key="2">
    <source>
        <dbReference type="ARBA" id="ARBA00009054"/>
    </source>
</evidence>
<accession>X1VRD6</accession>
<feature type="non-terminal residue" evidence="7">
    <location>
        <position position="1"/>
    </location>
</feature>
<dbReference type="GO" id="GO:0051082">
    <property type="term" value="F:unfolded protein binding"/>
    <property type="evidence" value="ECO:0007669"/>
    <property type="project" value="TreeGrafter"/>
</dbReference>
<dbReference type="GO" id="GO:0006457">
    <property type="term" value="P:protein folding"/>
    <property type="evidence" value="ECO:0007669"/>
    <property type="project" value="InterPro"/>
</dbReference>
<dbReference type="AlphaFoldDB" id="X1VRD6"/>
<dbReference type="PANTHER" id="PTHR21237">
    <property type="entry name" value="GRPE PROTEIN"/>
    <property type="match status" value="1"/>
</dbReference>
<evidence type="ECO:0000256" key="6">
    <source>
        <dbReference type="ARBA" id="ARBA00023186"/>
    </source>
</evidence>
<dbReference type="HAMAP" id="MF_01151">
    <property type="entry name" value="GrpE"/>
    <property type="match status" value="1"/>
</dbReference>
<reference evidence="7" key="1">
    <citation type="journal article" date="2014" name="Front. Microbiol.">
        <title>High frequency of phylogenetically diverse reductive dehalogenase-homologous genes in deep subseafloor sedimentary metagenomes.</title>
        <authorList>
            <person name="Kawai M."/>
            <person name="Futagami T."/>
            <person name="Toyoda A."/>
            <person name="Takaki Y."/>
            <person name="Nishi S."/>
            <person name="Hori S."/>
            <person name="Arai W."/>
            <person name="Tsubouchi T."/>
            <person name="Morono Y."/>
            <person name="Uchiyama I."/>
            <person name="Ito T."/>
            <person name="Fujiyama A."/>
            <person name="Inagaki F."/>
            <person name="Takami H."/>
        </authorList>
    </citation>
    <scope>NUCLEOTIDE SEQUENCE</scope>
    <source>
        <strain evidence="7">Expedition CK06-06</strain>
    </source>
</reference>
<protein>
    <recommendedName>
        <fullName evidence="8">Nucleotide exchange factor GrpE</fullName>
    </recommendedName>
</protein>
<evidence type="ECO:0000256" key="3">
    <source>
        <dbReference type="ARBA" id="ARBA00011738"/>
    </source>
</evidence>
<keyword evidence="6" id="KW-0143">Chaperone</keyword>
<proteinExistence type="inferred from homology"/>
<dbReference type="EMBL" id="BARW01032325">
    <property type="protein sequence ID" value="GAJ12030.1"/>
    <property type="molecule type" value="Genomic_DNA"/>
</dbReference>
<dbReference type="PROSITE" id="PS01071">
    <property type="entry name" value="GRPE"/>
    <property type="match status" value="1"/>
</dbReference>
<dbReference type="GO" id="GO:0051087">
    <property type="term" value="F:protein-folding chaperone binding"/>
    <property type="evidence" value="ECO:0007669"/>
    <property type="project" value="InterPro"/>
</dbReference>
<dbReference type="SUPFAM" id="SSF51064">
    <property type="entry name" value="Head domain of nucleotide exchange factor GrpE"/>
    <property type="match status" value="1"/>
</dbReference>
<dbReference type="SUPFAM" id="SSF58014">
    <property type="entry name" value="Coiled-coil domain of nucleotide exchange factor GrpE"/>
    <property type="match status" value="1"/>
</dbReference>
<comment type="subunit">
    <text evidence="3">Homodimer.</text>
</comment>
<keyword evidence="4" id="KW-0963">Cytoplasm</keyword>
<comment type="subcellular location">
    <subcellularLocation>
        <location evidence="1">Cytoplasm</location>
    </subcellularLocation>
</comment>
<gene>
    <name evidence="7" type="ORF">S12H4_51191</name>
</gene>
<evidence type="ECO:0008006" key="8">
    <source>
        <dbReference type="Google" id="ProtNLM"/>
    </source>
</evidence>
<evidence type="ECO:0000256" key="4">
    <source>
        <dbReference type="ARBA" id="ARBA00022490"/>
    </source>
</evidence>
<dbReference type="GO" id="GO:0000774">
    <property type="term" value="F:adenyl-nucleotide exchange factor activity"/>
    <property type="evidence" value="ECO:0007669"/>
    <property type="project" value="InterPro"/>
</dbReference>
<dbReference type="InterPro" id="IPR013805">
    <property type="entry name" value="GrpE_CC"/>
</dbReference>
<dbReference type="GO" id="GO:0005737">
    <property type="term" value="C:cytoplasm"/>
    <property type="evidence" value="ECO:0007669"/>
    <property type="project" value="UniProtKB-SubCell"/>
</dbReference>
<evidence type="ECO:0000256" key="1">
    <source>
        <dbReference type="ARBA" id="ARBA00004496"/>
    </source>
</evidence>
<dbReference type="PRINTS" id="PR00773">
    <property type="entry name" value="GRPEPROTEIN"/>
</dbReference>
<dbReference type="InterPro" id="IPR009012">
    <property type="entry name" value="GrpE_head"/>
</dbReference>
<comment type="caution">
    <text evidence="7">The sequence shown here is derived from an EMBL/GenBank/DDBJ whole genome shotgun (WGS) entry which is preliminary data.</text>
</comment>
<dbReference type="FunFam" id="2.30.22.10:FF:000001">
    <property type="entry name" value="Protein GrpE"/>
    <property type="match status" value="1"/>
</dbReference>
<comment type="similarity">
    <text evidence="2">Belongs to the GrpE family.</text>
</comment>
<dbReference type="PANTHER" id="PTHR21237:SF23">
    <property type="entry name" value="GRPE PROTEIN HOMOLOG, MITOCHONDRIAL"/>
    <property type="match status" value="1"/>
</dbReference>
<sequence length="164" mass="18939">IQKLEEEVRDLNDQLLRKAAEFDNFRKRMFREKEESIAYANAALLTDLLAIIDDFERAIQSAADSKDFNAFHTGVSMIETQMVSILERNWGLKRFSANGELFDPEKHEAIAVEETDKHDTEIVLEDYQKGYLLHDRVLRPAKVKVAKPVTLERAGSDDEQEKEK</sequence>
<evidence type="ECO:0000256" key="5">
    <source>
        <dbReference type="ARBA" id="ARBA00023016"/>
    </source>
</evidence>
<dbReference type="GO" id="GO:0042803">
    <property type="term" value="F:protein homodimerization activity"/>
    <property type="evidence" value="ECO:0007669"/>
    <property type="project" value="InterPro"/>
</dbReference>
<organism evidence="7">
    <name type="scientific">marine sediment metagenome</name>
    <dbReference type="NCBI Taxonomy" id="412755"/>
    <lineage>
        <taxon>unclassified sequences</taxon>
        <taxon>metagenomes</taxon>
        <taxon>ecological metagenomes</taxon>
    </lineage>
</organism>
<dbReference type="Gene3D" id="2.30.22.10">
    <property type="entry name" value="Head domain of nucleotide exchange factor GrpE"/>
    <property type="match status" value="1"/>
</dbReference>